<evidence type="ECO:0000259" key="5">
    <source>
        <dbReference type="PROSITE" id="PS50850"/>
    </source>
</evidence>
<accession>A0A838XFK5</accession>
<comment type="caution">
    <text evidence="6">The sequence shown here is derived from an EMBL/GenBank/DDBJ whole genome shotgun (WGS) entry which is preliminary data.</text>
</comment>
<keyword evidence="3 4" id="KW-0472">Membrane</keyword>
<dbReference type="InterPro" id="IPR020846">
    <property type="entry name" value="MFS_dom"/>
</dbReference>
<feature type="transmembrane region" description="Helical" evidence="4">
    <location>
        <begin position="54"/>
        <end position="77"/>
    </location>
</feature>
<sequence>MTAIPADDLIDDRLARRNAILLACAQALGGASASIVIATASLVGAGLLGADKSLATLPVSFFVLGTAFGTLPAGAIMHRFGRRAGFVGASLLGVGSGVTSAYAIFASNFALFCLAVAASGVVGAFVQQYRFAAADTASDGYKPKAISFVLAGGMLAGIVGPQTVIWTADLFSPVMFAGTYVGQAVLSLISLAFLPFLQIPRPKHTGEARGERRPLLQILAQQRFIVAAACAVTSYALMNLVMTATPLAMIGCGHSRTDAALAIQWHVLAMFAPSFFTGHLIARFGRERIVALGLAMLAGCAVVAISGVEVAHFWVALVLLGLGWNFGFIGATAMLTGVYRPAERNQVQAVNDFIVFGFVAAASFSSGALLDAFGWATVNWLVFPFTLLSLVLLGWLVISERQRELT</sequence>
<feature type="transmembrane region" description="Helical" evidence="4">
    <location>
        <begin position="146"/>
        <end position="168"/>
    </location>
</feature>
<dbReference type="SUPFAM" id="SSF103473">
    <property type="entry name" value="MFS general substrate transporter"/>
    <property type="match status" value="1"/>
</dbReference>
<dbReference type="GO" id="GO:0022857">
    <property type="term" value="F:transmembrane transporter activity"/>
    <property type="evidence" value="ECO:0007669"/>
    <property type="project" value="InterPro"/>
</dbReference>
<feature type="transmembrane region" description="Helical" evidence="4">
    <location>
        <begin position="314"/>
        <end position="338"/>
    </location>
</feature>
<gene>
    <name evidence="6" type="ORF">H1W37_01035</name>
</gene>
<dbReference type="PANTHER" id="PTHR23534:SF1">
    <property type="entry name" value="MAJOR FACILITATOR SUPERFAMILY PROTEIN"/>
    <property type="match status" value="1"/>
</dbReference>
<feature type="transmembrane region" description="Helical" evidence="4">
    <location>
        <begin position="218"/>
        <end position="242"/>
    </location>
</feature>
<evidence type="ECO:0000256" key="4">
    <source>
        <dbReference type="SAM" id="Phobius"/>
    </source>
</evidence>
<feature type="transmembrane region" description="Helical" evidence="4">
    <location>
        <begin position="289"/>
        <end position="308"/>
    </location>
</feature>
<evidence type="ECO:0000256" key="2">
    <source>
        <dbReference type="ARBA" id="ARBA00022989"/>
    </source>
</evidence>
<dbReference type="InterPro" id="IPR011701">
    <property type="entry name" value="MFS"/>
</dbReference>
<feature type="transmembrane region" description="Helical" evidence="4">
    <location>
        <begin position="109"/>
        <end position="126"/>
    </location>
</feature>
<keyword evidence="2 4" id="KW-1133">Transmembrane helix</keyword>
<dbReference type="Proteomes" id="UP000559404">
    <property type="component" value="Unassembled WGS sequence"/>
</dbReference>
<reference evidence="6 7" key="2">
    <citation type="submission" date="2020-08" db="EMBL/GenBank/DDBJ databases">
        <title>Stappia taiwanensis sp. nov., isolated from a coastal thermal spring.</title>
        <authorList>
            <person name="Kampfer P."/>
        </authorList>
    </citation>
    <scope>NUCLEOTIDE SEQUENCE [LARGE SCALE GENOMIC DNA]</scope>
    <source>
        <strain evidence="6 7">DSM 23284</strain>
    </source>
</reference>
<feature type="transmembrane region" description="Helical" evidence="4">
    <location>
        <begin position="20"/>
        <end position="48"/>
    </location>
</feature>
<protein>
    <submittedName>
        <fullName evidence="6">MFS transporter</fullName>
    </submittedName>
</protein>
<feature type="transmembrane region" description="Helical" evidence="4">
    <location>
        <begin position="84"/>
        <end position="103"/>
    </location>
</feature>
<dbReference type="Pfam" id="PF07690">
    <property type="entry name" value="MFS_1"/>
    <property type="match status" value="1"/>
</dbReference>
<evidence type="ECO:0000313" key="7">
    <source>
        <dbReference type="Proteomes" id="UP000559404"/>
    </source>
</evidence>
<evidence type="ECO:0000313" key="6">
    <source>
        <dbReference type="EMBL" id="MBA4610219.1"/>
    </source>
</evidence>
<proteinExistence type="predicted"/>
<organism evidence="6 7">
    <name type="scientific">Stappia taiwanensis</name>
    <dbReference type="NCBI Taxonomy" id="992267"/>
    <lineage>
        <taxon>Bacteria</taxon>
        <taxon>Pseudomonadati</taxon>
        <taxon>Pseudomonadota</taxon>
        <taxon>Alphaproteobacteria</taxon>
        <taxon>Hyphomicrobiales</taxon>
        <taxon>Stappiaceae</taxon>
        <taxon>Stappia</taxon>
    </lineage>
</organism>
<feature type="transmembrane region" description="Helical" evidence="4">
    <location>
        <begin position="262"/>
        <end position="282"/>
    </location>
</feature>
<keyword evidence="1 4" id="KW-0812">Transmembrane</keyword>
<dbReference type="PANTHER" id="PTHR23534">
    <property type="entry name" value="MFS PERMEASE"/>
    <property type="match status" value="1"/>
</dbReference>
<feature type="transmembrane region" description="Helical" evidence="4">
    <location>
        <begin position="376"/>
        <end position="398"/>
    </location>
</feature>
<reference evidence="6 7" key="1">
    <citation type="submission" date="2020-07" db="EMBL/GenBank/DDBJ databases">
        <authorList>
            <person name="Li M."/>
        </authorList>
    </citation>
    <scope>NUCLEOTIDE SEQUENCE [LARGE SCALE GENOMIC DNA]</scope>
    <source>
        <strain evidence="6 7">DSM 23284</strain>
    </source>
</reference>
<evidence type="ECO:0000256" key="3">
    <source>
        <dbReference type="ARBA" id="ARBA00023136"/>
    </source>
</evidence>
<dbReference type="EMBL" id="JACEON010000001">
    <property type="protein sequence ID" value="MBA4610219.1"/>
    <property type="molecule type" value="Genomic_DNA"/>
</dbReference>
<dbReference type="AlphaFoldDB" id="A0A838XFK5"/>
<dbReference type="InterPro" id="IPR036259">
    <property type="entry name" value="MFS_trans_sf"/>
</dbReference>
<feature type="domain" description="Major facilitator superfamily (MFS) profile" evidence="5">
    <location>
        <begin position="223"/>
        <end position="406"/>
    </location>
</feature>
<evidence type="ECO:0000256" key="1">
    <source>
        <dbReference type="ARBA" id="ARBA00022692"/>
    </source>
</evidence>
<feature type="transmembrane region" description="Helical" evidence="4">
    <location>
        <begin position="350"/>
        <end position="370"/>
    </location>
</feature>
<feature type="transmembrane region" description="Helical" evidence="4">
    <location>
        <begin position="174"/>
        <end position="197"/>
    </location>
</feature>
<keyword evidence="7" id="KW-1185">Reference proteome</keyword>
<dbReference type="RefSeq" id="WP_181758408.1">
    <property type="nucleotide sequence ID" value="NZ_BMCR01000001.1"/>
</dbReference>
<dbReference type="PROSITE" id="PS50850">
    <property type="entry name" value="MFS"/>
    <property type="match status" value="1"/>
</dbReference>
<name>A0A838XFK5_9HYPH</name>
<dbReference type="Gene3D" id="1.20.1250.20">
    <property type="entry name" value="MFS general substrate transporter like domains"/>
    <property type="match status" value="1"/>
</dbReference>